<protein>
    <submittedName>
        <fullName evidence="1">Ribonuclease inhibitor</fullName>
    </submittedName>
</protein>
<sequence>MKPNRRLRHSEAAGNRMAWRGINFIPHIAPPSVALRASWHIYRRHSVFVWVKKCEETAACSETFALILKKHDWKDLPEREKKLDSAQIGQACSI</sequence>
<reference evidence="1" key="2">
    <citation type="submission" date="2015-11" db="EMBL/GenBank/DDBJ databases">
        <authorList>
            <person name="Zhang Y."/>
            <person name="Guo Z."/>
        </authorList>
    </citation>
    <scope>NUCLEOTIDE SEQUENCE</scope>
</reference>
<evidence type="ECO:0000313" key="2">
    <source>
        <dbReference type="Proteomes" id="UP000017246"/>
    </source>
</evidence>
<proteinExistence type="predicted"/>
<dbReference type="EMBL" id="LN902841">
    <property type="protein sequence ID" value="CUT98539.1"/>
    <property type="molecule type" value="Genomic_DNA"/>
</dbReference>
<dbReference type="AlphaFoldDB" id="A0A0S4MI73"/>
<reference evidence="1" key="1">
    <citation type="journal article" date="2013" name="Nature">
        <title>The genomes of four tapeworm species reveal adaptations to parasitism.</title>
        <authorList>
            <person name="Tsai I.J."/>
            <person name="Zarowiecki M."/>
            <person name="Holroyd N."/>
            <person name="Garciarrubio A."/>
            <person name="Sanchez-Flores A."/>
            <person name="Brooks K.L."/>
            <person name="Tracey A."/>
            <person name="Bobes R.J."/>
            <person name="Fragoso G."/>
            <person name="Sciutto E."/>
            <person name="Aslett M."/>
            <person name="Beasley H."/>
            <person name="Bennett H.M."/>
            <person name="Cai J."/>
            <person name="Camicia F."/>
            <person name="Clark R."/>
            <person name="Cucher M."/>
            <person name="De Silva N."/>
            <person name="Day T.A."/>
            <person name="Deplazes P."/>
            <person name="Estrada K."/>
            <person name="Fernandez C."/>
            <person name="Holland P.W."/>
            <person name="Hou J."/>
            <person name="Hu S."/>
            <person name="Huckvale T."/>
            <person name="Hung S.S."/>
            <person name="Kamenetzky L."/>
            <person name="Keane J.A."/>
            <person name="Kiss F."/>
            <person name="Koziol U."/>
            <person name="Lambert O."/>
            <person name="Liu K."/>
            <person name="Luo X."/>
            <person name="Luo Y."/>
            <person name="Macchiaroli N."/>
            <person name="Nichol S."/>
            <person name="Paps J."/>
            <person name="Parkinson J."/>
            <person name="Pouchkina-Stantcheva N."/>
            <person name="Riddiford N."/>
            <person name="Rosenzvit M."/>
            <person name="Salinas G."/>
            <person name="Wasmuth J.D."/>
            <person name="Zamanian M."/>
            <person name="Zheng Y."/>
            <person name="Cai X."/>
            <person name="Soberon X."/>
            <person name="Olson P.D."/>
            <person name="Laclette J.P."/>
            <person name="Brehm K."/>
            <person name="Berriman M."/>
            <person name="Garciarrubio A."/>
            <person name="Bobes R.J."/>
            <person name="Fragoso G."/>
            <person name="Sanchez-Flores A."/>
            <person name="Estrada K."/>
            <person name="Cevallos M.A."/>
            <person name="Morett E."/>
            <person name="Gonzalez V."/>
            <person name="Portillo T."/>
            <person name="Ochoa-Leyva A."/>
            <person name="Jose M.V."/>
            <person name="Sciutto E."/>
            <person name="Landa A."/>
            <person name="Jimenez L."/>
            <person name="Valdes V."/>
            <person name="Carrero J.C."/>
            <person name="Larralde C."/>
            <person name="Morales-Montor J."/>
            <person name="Limon-Lason J."/>
            <person name="Soberon X."/>
            <person name="Laclette J.P."/>
        </authorList>
    </citation>
    <scope>NUCLEOTIDE SEQUENCE [LARGE SCALE GENOMIC DNA]</scope>
</reference>
<dbReference type="Proteomes" id="UP000017246">
    <property type="component" value="Unassembled WGS sequence"/>
</dbReference>
<name>A0A0S4MI73_ECHMU</name>
<keyword evidence="2" id="KW-1185">Reference proteome</keyword>
<evidence type="ECO:0000313" key="1">
    <source>
        <dbReference type="EMBL" id="CUT98539.1"/>
    </source>
</evidence>
<organism evidence="1 2">
    <name type="scientific">Echinococcus multilocularis</name>
    <name type="common">Fox tapeworm</name>
    <dbReference type="NCBI Taxonomy" id="6211"/>
    <lineage>
        <taxon>Eukaryota</taxon>
        <taxon>Metazoa</taxon>
        <taxon>Spiralia</taxon>
        <taxon>Lophotrochozoa</taxon>
        <taxon>Platyhelminthes</taxon>
        <taxon>Cestoda</taxon>
        <taxon>Eucestoda</taxon>
        <taxon>Cyclophyllidea</taxon>
        <taxon>Taeniidae</taxon>
        <taxon>Echinococcus</taxon>
    </lineage>
</organism>
<accession>A0A0S4MI73</accession>